<dbReference type="Pfam" id="PF16154">
    <property type="entry name" value="DUF4862"/>
    <property type="match status" value="1"/>
</dbReference>
<dbReference type="Proteomes" id="UP001500392">
    <property type="component" value="Unassembled WGS sequence"/>
</dbReference>
<evidence type="ECO:0000313" key="1">
    <source>
        <dbReference type="EMBL" id="GAA4088360.1"/>
    </source>
</evidence>
<organism evidence="1 2">
    <name type="scientific">Zhongshania borealis</name>
    <dbReference type="NCBI Taxonomy" id="889488"/>
    <lineage>
        <taxon>Bacteria</taxon>
        <taxon>Pseudomonadati</taxon>
        <taxon>Pseudomonadota</taxon>
        <taxon>Gammaproteobacteria</taxon>
        <taxon>Cellvibrionales</taxon>
        <taxon>Spongiibacteraceae</taxon>
        <taxon>Zhongshania</taxon>
    </lineage>
</organism>
<dbReference type="EMBL" id="BAABDM010000001">
    <property type="protein sequence ID" value="GAA4088360.1"/>
    <property type="molecule type" value="Genomic_DNA"/>
</dbReference>
<dbReference type="RefSeq" id="WP_344932789.1">
    <property type="nucleotide sequence ID" value="NZ_BAABDM010000001.1"/>
</dbReference>
<reference evidence="2" key="1">
    <citation type="journal article" date="2019" name="Int. J. Syst. Evol. Microbiol.">
        <title>The Global Catalogue of Microorganisms (GCM) 10K type strain sequencing project: providing services to taxonomists for standard genome sequencing and annotation.</title>
        <authorList>
            <consortium name="The Broad Institute Genomics Platform"/>
            <consortium name="The Broad Institute Genome Sequencing Center for Infectious Disease"/>
            <person name="Wu L."/>
            <person name="Ma J."/>
        </authorList>
    </citation>
    <scope>NUCLEOTIDE SEQUENCE [LARGE SCALE GENOMIC DNA]</scope>
    <source>
        <strain evidence="2">JCM 17304</strain>
    </source>
</reference>
<evidence type="ECO:0000313" key="2">
    <source>
        <dbReference type="Proteomes" id="UP001500392"/>
    </source>
</evidence>
<sequence length="320" mass="34671">MPKYIVGAYATAPQTEQWDAQVHADYLNGIKGLANVAGIEHAFAGHLHPEDDAWFIENVNPEWEFVFTGVPGITGNIGRNPLFGIASDDSSGRQEALRFYEKMRMAVLKLNSHLYRNAVSFVQLHTSPNRAVADSSSTSLIKSLAEMQGWDWGGAQLVIEHCDAYVDGQKPSKGFLSIDDELSAIASVNNASGSTIGMSINWGRSALETRSVEGPLAHIRLARESGLLCGLMFSGVSNVKGPYGMWEDTHMPPALPLDGAEDVYFSADSLLTKHEISRCLAAADGANLRYLGIKIGVRPSTLSALERVACNRNTLAMFAD</sequence>
<protein>
    <submittedName>
        <fullName evidence="1">DUF4862 family protein</fullName>
    </submittedName>
</protein>
<comment type="caution">
    <text evidence="1">The sequence shown here is derived from an EMBL/GenBank/DDBJ whole genome shotgun (WGS) entry which is preliminary data.</text>
</comment>
<accession>A0ABP7WGM0</accession>
<dbReference type="InterPro" id="IPR032344">
    <property type="entry name" value="DUF4862"/>
</dbReference>
<proteinExistence type="predicted"/>
<name>A0ABP7WGM0_9GAMM</name>
<gene>
    <name evidence="1" type="ORF">GCM10022414_08990</name>
</gene>
<keyword evidence="2" id="KW-1185">Reference proteome</keyword>